<dbReference type="PROSITE" id="PS51212">
    <property type="entry name" value="WSC"/>
    <property type="match status" value="1"/>
</dbReference>
<dbReference type="STRING" id="91928.A0A0D1ZF00"/>
<dbReference type="Proteomes" id="UP000053328">
    <property type="component" value="Unassembled WGS sequence"/>
</dbReference>
<feature type="domain" description="WSC" evidence="4">
    <location>
        <begin position="35"/>
        <end position="127"/>
    </location>
</feature>
<feature type="transmembrane region" description="Helical" evidence="2">
    <location>
        <begin position="186"/>
        <end position="209"/>
    </location>
</feature>
<keyword evidence="2" id="KW-1133">Transmembrane helix</keyword>
<dbReference type="VEuPathDB" id="FungiDB:PV08_10823"/>
<dbReference type="RefSeq" id="XP_016231738.1">
    <property type="nucleotide sequence ID" value="XM_016385136.1"/>
</dbReference>
<accession>A0A0D1ZF00</accession>
<reference evidence="5 6" key="1">
    <citation type="submission" date="2015-01" db="EMBL/GenBank/DDBJ databases">
        <title>The Genome Sequence of Exophiala spinifera CBS89968.</title>
        <authorList>
            <consortium name="The Broad Institute Genomics Platform"/>
            <person name="Cuomo C."/>
            <person name="de Hoog S."/>
            <person name="Gorbushina A."/>
            <person name="Stielow B."/>
            <person name="Teixiera M."/>
            <person name="Abouelleil A."/>
            <person name="Chapman S.B."/>
            <person name="Priest M."/>
            <person name="Young S.K."/>
            <person name="Wortman J."/>
            <person name="Nusbaum C."/>
            <person name="Birren B."/>
        </authorList>
    </citation>
    <scope>NUCLEOTIDE SEQUENCE [LARGE SCALE GENOMIC DNA]</scope>
    <source>
        <strain evidence="5 6">CBS 89968</strain>
    </source>
</reference>
<dbReference type="AlphaFoldDB" id="A0A0D1ZF00"/>
<name>A0A0D1ZF00_9EURO</name>
<feature type="chain" id="PRO_5002237707" description="WSC domain-containing protein" evidence="3">
    <location>
        <begin position="25"/>
        <end position="315"/>
    </location>
</feature>
<dbReference type="Pfam" id="PF01822">
    <property type="entry name" value="WSC"/>
    <property type="match status" value="1"/>
</dbReference>
<dbReference type="HOGENOM" id="CLU_024893_0_0_1"/>
<sequence length="315" mass="33121">MTRSLLRAVVLTWALALLTTPSTAQSTATTDAAGAIETLDCYQLSDPSYLQDQGAYTFQSSGYCKGVCVALNKPVMATTGGTNCFCGDELPPASAKTNIDNCNTPCKGFSQQTCGGIGGYFQLYLSGLTGNVQIAPNSSSSTAAANTASKTTAAVVTMTVSPTSALPASASTSAAKSGKSSGTSKVGIAVGVVVGVIALAGIIGAVVFVMKRKRNREIEEEHRRNAAIGSAKSDKSSVTDQRLDPSIYSHRRQSIGSIADERDFSRRILQVQDTQSLVHASFLMCCFRYGILTETREHPTLHNGGIIRERLFGPS</sequence>
<evidence type="ECO:0000256" key="1">
    <source>
        <dbReference type="SAM" id="MobiDB-lite"/>
    </source>
</evidence>
<keyword evidence="6" id="KW-1185">Reference proteome</keyword>
<keyword evidence="2" id="KW-0472">Membrane</keyword>
<evidence type="ECO:0000256" key="2">
    <source>
        <dbReference type="SAM" id="Phobius"/>
    </source>
</evidence>
<evidence type="ECO:0000313" key="5">
    <source>
        <dbReference type="EMBL" id="KIW11522.1"/>
    </source>
</evidence>
<proteinExistence type="predicted"/>
<organism evidence="5 6">
    <name type="scientific">Exophiala spinifera</name>
    <dbReference type="NCBI Taxonomy" id="91928"/>
    <lineage>
        <taxon>Eukaryota</taxon>
        <taxon>Fungi</taxon>
        <taxon>Dikarya</taxon>
        <taxon>Ascomycota</taxon>
        <taxon>Pezizomycotina</taxon>
        <taxon>Eurotiomycetes</taxon>
        <taxon>Chaetothyriomycetidae</taxon>
        <taxon>Chaetothyriales</taxon>
        <taxon>Herpotrichiellaceae</taxon>
        <taxon>Exophiala</taxon>
    </lineage>
</organism>
<evidence type="ECO:0000256" key="3">
    <source>
        <dbReference type="SAM" id="SignalP"/>
    </source>
</evidence>
<gene>
    <name evidence="5" type="ORF">PV08_10823</name>
</gene>
<keyword evidence="2" id="KW-0812">Transmembrane</keyword>
<protein>
    <recommendedName>
        <fullName evidence="4">WSC domain-containing protein</fullName>
    </recommendedName>
</protein>
<evidence type="ECO:0000313" key="6">
    <source>
        <dbReference type="Proteomes" id="UP000053328"/>
    </source>
</evidence>
<evidence type="ECO:0000259" key="4">
    <source>
        <dbReference type="PROSITE" id="PS51212"/>
    </source>
</evidence>
<feature type="signal peptide" evidence="3">
    <location>
        <begin position="1"/>
        <end position="24"/>
    </location>
</feature>
<dbReference type="InterPro" id="IPR002889">
    <property type="entry name" value="WSC_carb-bd"/>
</dbReference>
<feature type="compositionally biased region" description="Basic and acidic residues" evidence="1">
    <location>
        <begin position="232"/>
        <end position="241"/>
    </location>
</feature>
<dbReference type="GeneID" id="27337906"/>
<feature type="region of interest" description="Disordered" evidence="1">
    <location>
        <begin position="218"/>
        <end position="241"/>
    </location>
</feature>
<dbReference type="OrthoDB" id="2019572at2759"/>
<dbReference type="EMBL" id="KN847499">
    <property type="protein sequence ID" value="KIW11522.1"/>
    <property type="molecule type" value="Genomic_DNA"/>
</dbReference>
<keyword evidence="3" id="KW-0732">Signal</keyword>
<dbReference type="SMART" id="SM00321">
    <property type="entry name" value="WSC"/>
    <property type="match status" value="1"/>
</dbReference>